<proteinExistence type="inferred from homology"/>
<feature type="coiled-coil region" evidence="2">
    <location>
        <begin position="29"/>
        <end position="60"/>
    </location>
</feature>
<comment type="caution">
    <text evidence="4">The sequence shown here is derived from an EMBL/GenBank/DDBJ whole genome shotgun (WGS) entry which is preliminary data.</text>
</comment>
<keyword evidence="2" id="KW-0175">Coiled coil</keyword>
<dbReference type="AlphaFoldDB" id="A0AAD9J8I6"/>
<feature type="region of interest" description="Disordered" evidence="3">
    <location>
        <begin position="139"/>
        <end position="166"/>
    </location>
</feature>
<keyword evidence="5" id="KW-1185">Reference proteome</keyword>
<gene>
    <name evidence="4" type="ORF">LSH36_533g01057</name>
</gene>
<name>A0AAD9J8I6_9ANNE</name>
<dbReference type="PANTHER" id="PTHR10476">
    <property type="entry name" value="CHARGED MULTIVESICULAR BODY PROTEIN"/>
    <property type="match status" value="1"/>
</dbReference>
<evidence type="ECO:0000313" key="5">
    <source>
        <dbReference type="Proteomes" id="UP001208570"/>
    </source>
</evidence>
<organism evidence="4 5">
    <name type="scientific">Paralvinella palmiformis</name>
    <dbReference type="NCBI Taxonomy" id="53620"/>
    <lineage>
        <taxon>Eukaryota</taxon>
        <taxon>Metazoa</taxon>
        <taxon>Spiralia</taxon>
        <taxon>Lophotrochozoa</taxon>
        <taxon>Annelida</taxon>
        <taxon>Polychaeta</taxon>
        <taxon>Sedentaria</taxon>
        <taxon>Canalipalpata</taxon>
        <taxon>Terebellida</taxon>
        <taxon>Terebelliformia</taxon>
        <taxon>Alvinellidae</taxon>
        <taxon>Paralvinella</taxon>
    </lineage>
</organism>
<protein>
    <submittedName>
        <fullName evidence="4">Uncharacterized protein</fullName>
    </submittedName>
</protein>
<evidence type="ECO:0000256" key="3">
    <source>
        <dbReference type="SAM" id="MobiDB-lite"/>
    </source>
</evidence>
<evidence type="ECO:0000256" key="1">
    <source>
        <dbReference type="ARBA" id="ARBA00006190"/>
    </source>
</evidence>
<accession>A0AAD9J8I6</accession>
<evidence type="ECO:0000313" key="4">
    <source>
        <dbReference type="EMBL" id="KAK2147870.1"/>
    </source>
</evidence>
<dbReference type="Pfam" id="PF03357">
    <property type="entry name" value="Snf7"/>
    <property type="match status" value="1"/>
</dbReference>
<dbReference type="InterPro" id="IPR005024">
    <property type="entry name" value="Snf7_fam"/>
</dbReference>
<reference evidence="4" key="1">
    <citation type="journal article" date="2023" name="Mol. Biol. Evol.">
        <title>Third-Generation Sequencing Reveals the Adaptive Role of the Epigenome in Three Deep-Sea Polychaetes.</title>
        <authorList>
            <person name="Perez M."/>
            <person name="Aroh O."/>
            <person name="Sun Y."/>
            <person name="Lan Y."/>
            <person name="Juniper S.K."/>
            <person name="Young C.R."/>
            <person name="Angers B."/>
            <person name="Qian P.Y."/>
        </authorList>
    </citation>
    <scope>NUCLEOTIDE SEQUENCE</scope>
    <source>
        <strain evidence="4">P08H-3</strain>
    </source>
</reference>
<feature type="compositionally biased region" description="Basic and acidic residues" evidence="3">
    <location>
        <begin position="141"/>
        <end position="151"/>
    </location>
</feature>
<sequence>MLMNSQCDCNKYRGSIFGREQVRETEKTIRKGQRDLQRDRLQLEREEKKLELEIKKAAKDGNKQVATILAKQLIALRKQKTKTYIAGSKMQAIGTQTKVLSDTLDDMLEESGDESEEEAIVNKVLDEIGIEISGKLAEAPSAHKEAVSKSTEEDEIEKQLAKLKAP</sequence>
<comment type="similarity">
    <text evidence="1">Belongs to the SNF7 family.</text>
</comment>
<evidence type="ECO:0000256" key="2">
    <source>
        <dbReference type="SAM" id="Coils"/>
    </source>
</evidence>
<dbReference type="Proteomes" id="UP001208570">
    <property type="component" value="Unassembled WGS sequence"/>
</dbReference>
<dbReference type="GO" id="GO:0007034">
    <property type="term" value="P:vacuolar transport"/>
    <property type="evidence" value="ECO:0007669"/>
    <property type="project" value="InterPro"/>
</dbReference>
<dbReference type="EMBL" id="JAODUP010000532">
    <property type="protein sequence ID" value="KAK2147870.1"/>
    <property type="molecule type" value="Genomic_DNA"/>
</dbReference>
<dbReference type="Gene3D" id="6.10.140.1230">
    <property type="match status" value="1"/>
</dbReference>